<dbReference type="InterPro" id="IPR056823">
    <property type="entry name" value="TEN-like_YD-shell"/>
</dbReference>
<feature type="compositionally biased region" description="Low complexity" evidence="2">
    <location>
        <begin position="800"/>
        <end position="813"/>
    </location>
</feature>
<dbReference type="PANTHER" id="PTHR32305:SF15">
    <property type="entry name" value="PROTEIN RHSA-RELATED"/>
    <property type="match status" value="1"/>
</dbReference>
<proteinExistence type="predicted"/>
<dbReference type="Gene3D" id="2.180.10.10">
    <property type="entry name" value="RHS repeat-associated core"/>
    <property type="match status" value="5"/>
</dbReference>
<dbReference type="Pfam" id="PF05593">
    <property type="entry name" value="RHS_repeat"/>
    <property type="match status" value="4"/>
</dbReference>
<feature type="domain" description="Teneurin-like YD-shell" evidence="4">
    <location>
        <begin position="494"/>
        <end position="615"/>
    </location>
</feature>
<dbReference type="NCBIfam" id="TIGR01643">
    <property type="entry name" value="YD_repeat_2x"/>
    <property type="match status" value="14"/>
</dbReference>
<dbReference type="InterPro" id="IPR031325">
    <property type="entry name" value="RHS_repeat"/>
</dbReference>
<dbReference type="EMBL" id="BAABCQ010000183">
    <property type="protein sequence ID" value="GAA4007207.1"/>
    <property type="molecule type" value="Genomic_DNA"/>
</dbReference>
<dbReference type="InterPro" id="IPR045351">
    <property type="entry name" value="DUF6531"/>
</dbReference>
<feature type="region of interest" description="Disordered" evidence="2">
    <location>
        <begin position="800"/>
        <end position="823"/>
    </location>
</feature>
<keyword evidence="1" id="KW-0677">Repeat</keyword>
<organism evidence="5 6">
    <name type="scientific">Streptomyces marokkonensis</name>
    <dbReference type="NCBI Taxonomy" id="324855"/>
    <lineage>
        <taxon>Bacteria</taxon>
        <taxon>Bacillati</taxon>
        <taxon>Actinomycetota</taxon>
        <taxon>Actinomycetes</taxon>
        <taxon>Kitasatosporales</taxon>
        <taxon>Streptomycetaceae</taxon>
        <taxon>Streptomyces</taxon>
    </lineage>
</organism>
<feature type="region of interest" description="Disordered" evidence="2">
    <location>
        <begin position="1090"/>
        <end position="1119"/>
    </location>
</feature>
<accession>A0ABP7S5U9</accession>
<reference evidence="6" key="1">
    <citation type="journal article" date="2019" name="Int. J. Syst. Evol. Microbiol.">
        <title>The Global Catalogue of Microorganisms (GCM) 10K type strain sequencing project: providing services to taxonomists for standard genome sequencing and annotation.</title>
        <authorList>
            <consortium name="The Broad Institute Genomics Platform"/>
            <consortium name="The Broad Institute Genome Sequencing Center for Infectious Disease"/>
            <person name="Wu L."/>
            <person name="Ma J."/>
        </authorList>
    </citation>
    <scope>NUCLEOTIDE SEQUENCE [LARGE SCALE GENOMIC DNA]</scope>
    <source>
        <strain evidence="6">JCM 17027</strain>
    </source>
</reference>
<dbReference type="InterPro" id="IPR006530">
    <property type="entry name" value="YD"/>
</dbReference>
<keyword evidence="6" id="KW-1185">Reference proteome</keyword>
<gene>
    <name evidence="5" type="ORF">GCM10022384_61630</name>
</gene>
<evidence type="ECO:0000259" key="4">
    <source>
        <dbReference type="Pfam" id="PF25023"/>
    </source>
</evidence>
<evidence type="ECO:0000256" key="1">
    <source>
        <dbReference type="ARBA" id="ARBA00022737"/>
    </source>
</evidence>
<dbReference type="NCBIfam" id="TIGR03696">
    <property type="entry name" value="Rhs_assc_core"/>
    <property type="match status" value="1"/>
</dbReference>
<evidence type="ECO:0000313" key="5">
    <source>
        <dbReference type="EMBL" id="GAA4007207.1"/>
    </source>
</evidence>
<evidence type="ECO:0000313" key="6">
    <source>
        <dbReference type="Proteomes" id="UP001500034"/>
    </source>
</evidence>
<protein>
    <submittedName>
        <fullName evidence="5">Uncharacterized protein</fullName>
    </submittedName>
</protein>
<feature type="domain" description="DUF6531" evidence="3">
    <location>
        <begin position="19"/>
        <end position="90"/>
    </location>
</feature>
<dbReference type="Pfam" id="PF25023">
    <property type="entry name" value="TEN_YD-shell"/>
    <property type="match status" value="3"/>
</dbReference>
<dbReference type="Pfam" id="PF20148">
    <property type="entry name" value="DUF6531"/>
    <property type="match status" value="1"/>
</dbReference>
<dbReference type="InterPro" id="IPR022385">
    <property type="entry name" value="Rhs_assc_core"/>
</dbReference>
<feature type="domain" description="Teneurin-like YD-shell" evidence="4">
    <location>
        <begin position="955"/>
        <end position="1032"/>
    </location>
</feature>
<dbReference type="Proteomes" id="UP001500034">
    <property type="component" value="Unassembled WGS sequence"/>
</dbReference>
<name>A0ABP7S5U9_9ACTN</name>
<feature type="compositionally biased region" description="Basic and acidic residues" evidence="2">
    <location>
        <begin position="1092"/>
        <end position="1101"/>
    </location>
</feature>
<comment type="caution">
    <text evidence="5">The sequence shown here is derived from an EMBL/GenBank/DDBJ whole genome shotgun (WGS) entry which is preliminary data.</text>
</comment>
<dbReference type="SUPFAM" id="SSF69304">
    <property type="entry name" value="Tricorn protease N-terminal domain"/>
    <property type="match status" value="1"/>
</dbReference>
<evidence type="ECO:0000259" key="3">
    <source>
        <dbReference type="Pfam" id="PF20148"/>
    </source>
</evidence>
<dbReference type="InterPro" id="IPR050708">
    <property type="entry name" value="T6SS_VgrG/RHS"/>
</dbReference>
<evidence type="ECO:0000256" key="2">
    <source>
        <dbReference type="SAM" id="MobiDB-lite"/>
    </source>
</evidence>
<sequence>METRISEAEVGTKMPDINDLVDVATGDATLAETDVTLPGVLPLVLERAHRSSTRTGRWFGRSWTSSLDQRLHVTGGQIHARFAGGQTLTFTSPGSAGDPPAVPVTGPAWLLRQNPDGSYAISDPQRGLTWQFERRPGYEDDELPLISLTDRTGHEITFSYDAVGRPLSITHSGGYRVLVTVTDEHVTALALAGRDGQDDIPLRRFEYDDSGNLSGVVNSSGLPRRFTYDDMGRLTGWTDRNGYSYHYTFDSEGRCVGGEGPSGVLSGTFVYEPGVTRWTTTDGDVTTYAITESAQVVAVTDPIGKTTRTQYDERGRVTVRTDPLDRVTRHAYDDRGNLVSVTDPEGHEYHVDVNDACLPERITGPDGTVWPQDFDKNGNLTEQTAPDGSVLTYGYDSRGHLSRMTGADGAVTVITCDLAGLPVAVTKPTGETIRYERDQLGRVVRVMSSDGGTTALTWTTDGLPTSRTLPDGSTDSWAWDGEENLQRRTSATGAVTSYAYGPFGQLMSIAWPGGTRSELTYDRSCRVTSVTQSGMTWEFELESAGRLSAQTDYNGATTQYWYDAAGQLVHRVNASGHEASFAYNPLGKLAYSHTAEGTETTFAHDPAGRLVRAKNDDVDLVFVRDPLGRVITESCNGRTVTKTYDAAGRVTSRVTPSGASTSWAYDAAGTPSLLTADGHELRFGHDPAGRETRRDLPGGVVLTQEWDHNGRLVTQALTGSAAASGPDGPVVTGQPLQRRAYTYSPDGSVAGRQDLLTGDRTFRLDSAGRVTAVTGRRDAWSEQYDFDPAGNIVNALWPAPAAGSAAGTPETSAQGPRETDGTLTTRAGDIRYRYDAAGRVVTRTRASGDPDTWRYAWDADSRLHSVTLPDGTTWRYHYDPLGRRIGKRHLAADGRLLGQTQFSWDGDVLVEQEDLHGDCRKVTTWNYRNDSCIPLTQASRTVVRVDAEREETDEEFHSVVTDLNGMPTELVSPDGAVADHQRYTWWGQSSWQHGTATTPLRFPGQYYDQETGLHYENQRYYDPEIGAYLSPDPLGLAPASNPHAYVPNAARVRTADSWIGSLLPSSHLLTVSAGVEGFDARLFAGGGLDEAEPVRGREQGGDRAAGPHRAGEVELPELQ</sequence>
<feature type="domain" description="Teneurin-like YD-shell" evidence="4">
    <location>
        <begin position="302"/>
        <end position="457"/>
    </location>
</feature>
<dbReference type="PANTHER" id="PTHR32305">
    <property type="match status" value="1"/>
</dbReference>